<organism evidence="10 11">
    <name type="scientific">Favolaschia claudopus</name>
    <dbReference type="NCBI Taxonomy" id="2862362"/>
    <lineage>
        <taxon>Eukaryota</taxon>
        <taxon>Fungi</taxon>
        <taxon>Dikarya</taxon>
        <taxon>Basidiomycota</taxon>
        <taxon>Agaricomycotina</taxon>
        <taxon>Agaricomycetes</taxon>
        <taxon>Agaricomycetidae</taxon>
        <taxon>Agaricales</taxon>
        <taxon>Marasmiineae</taxon>
        <taxon>Mycenaceae</taxon>
        <taxon>Favolaschia</taxon>
    </lineage>
</organism>
<protein>
    <submittedName>
        <fullName evidence="10">U4/U6.U5 small nuclear ribonucleoprotein</fullName>
    </submittedName>
</protein>
<dbReference type="InterPro" id="IPR013957">
    <property type="entry name" value="SNRNP27"/>
</dbReference>
<feature type="domain" description="U4/U6.U5 small nuclear ribonucleoprotein 27kDa protein" evidence="9">
    <location>
        <begin position="132"/>
        <end position="187"/>
    </location>
</feature>
<accession>A0AAW0ANY9</accession>
<gene>
    <name evidence="10" type="ORF">R3P38DRAFT_3204994</name>
</gene>
<evidence type="ECO:0000256" key="2">
    <source>
        <dbReference type="ARBA" id="ARBA00004123"/>
    </source>
</evidence>
<keyword evidence="7" id="KW-0539">Nucleus</keyword>
<evidence type="ECO:0000256" key="6">
    <source>
        <dbReference type="ARBA" id="ARBA00023187"/>
    </source>
</evidence>
<keyword evidence="5" id="KW-0507">mRNA processing</keyword>
<sequence length="188" mass="20264">MGATVTGTGTALHAQVAAELVIVTSRDAVRVVRVVLEEVTGIGGFRTVGTTDTMIEKTVTDGGETTAITTRGDPGPEEMKSAIVQGQGALVLHGILTNRCLIEMQLVQKRLNLDPDAPDNSNEEGEEVDMEDDEASMMAMMGMSGFGTTKGRHIEGNQEGAASVKKQRTWRQYMNRRGGFNRPLDKIK</sequence>
<evidence type="ECO:0000256" key="8">
    <source>
        <dbReference type="SAM" id="MobiDB-lite"/>
    </source>
</evidence>
<evidence type="ECO:0000256" key="5">
    <source>
        <dbReference type="ARBA" id="ARBA00022664"/>
    </source>
</evidence>
<reference evidence="10 11" key="1">
    <citation type="journal article" date="2024" name="J Genomics">
        <title>Draft genome sequencing and assembly of Favolaschia claudopus CIRM-BRFM 2984 isolated from oak limbs.</title>
        <authorList>
            <person name="Navarro D."/>
            <person name="Drula E."/>
            <person name="Chaduli D."/>
            <person name="Cazenave R."/>
            <person name="Ahrendt S."/>
            <person name="Wang J."/>
            <person name="Lipzen A."/>
            <person name="Daum C."/>
            <person name="Barry K."/>
            <person name="Grigoriev I.V."/>
            <person name="Favel A."/>
            <person name="Rosso M.N."/>
            <person name="Martin F."/>
        </authorList>
    </citation>
    <scope>NUCLEOTIDE SEQUENCE [LARGE SCALE GENOMIC DNA]</scope>
    <source>
        <strain evidence="10 11">CIRM-BRFM 2984</strain>
    </source>
</reference>
<comment type="caution">
    <text evidence="10">The sequence shown here is derived from an EMBL/GenBank/DDBJ whole genome shotgun (WGS) entry which is preliminary data.</text>
</comment>
<evidence type="ECO:0000259" key="9">
    <source>
        <dbReference type="Pfam" id="PF08648"/>
    </source>
</evidence>
<evidence type="ECO:0000256" key="7">
    <source>
        <dbReference type="ARBA" id="ARBA00023242"/>
    </source>
</evidence>
<evidence type="ECO:0000256" key="4">
    <source>
        <dbReference type="ARBA" id="ARBA00011825"/>
    </source>
</evidence>
<evidence type="ECO:0000256" key="3">
    <source>
        <dbReference type="ARBA" id="ARBA00008218"/>
    </source>
</evidence>
<dbReference type="GO" id="GO:0006397">
    <property type="term" value="P:mRNA processing"/>
    <property type="evidence" value="ECO:0007669"/>
    <property type="project" value="UniProtKB-KW"/>
</dbReference>
<comment type="similarity">
    <text evidence="3">Belongs to the SNUT3 family.</text>
</comment>
<keyword evidence="6" id="KW-0508">mRNA splicing</keyword>
<keyword evidence="11" id="KW-1185">Reference proteome</keyword>
<proteinExistence type="inferred from homology"/>
<name>A0AAW0ANY9_9AGAR</name>
<dbReference type="GO" id="GO:0008380">
    <property type="term" value="P:RNA splicing"/>
    <property type="evidence" value="ECO:0007669"/>
    <property type="project" value="UniProtKB-KW"/>
</dbReference>
<comment type="subunit">
    <text evidence="4">Part of a tri-snRNP complex.</text>
</comment>
<dbReference type="PANTHER" id="PTHR31077">
    <property type="entry name" value="U4/U6.U5 SMALL NUCLEAR RIBONUCLEOPROTEIN 27 KDA PROTEIN"/>
    <property type="match status" value="1"/>
</dbReference>
<evidence type="ECO:0000256" key="1">
    <source>
        <dbReference type="ARBA" id="ARBA00003632"/>
    </source>
</evidence>
<feature type="region of interest" description="Disordered" evidence="8">
    <location>
        <begin position="145"/>
        <end position="188"/>
    </location>
</feature>
<evidence type="ECO:0000313" key="11">
    <source>
        <dbReference type="Proteomes" id="UP001362999"/>
    </source>
</evidence>
<dbReference type="Pfam" id="PF08648">
    <property type="entry name" value="SNRNP27"/>
    <property type="match status" value="1"/>
</dbReference>
<dbReference type="PANTHER" id="PTHR31077:SF1">
    <property type="entry name" value="U4_U6.U5 SMALL NUCLEAR RIBONUCLEOPROTEIN 27 KDA PROTEIN"/>
    <property type="match status" value="1"/>
</dbReference>
<comment type="function">
    <text evidence="1">May play a role in mRNA splicing.</text>
</comment>
<dbReference type="EMBL" id="JAWWNJ010000055">
    <property type="protein sequence ID" value="KAK7014978.1"/>
    <property type="molecule type" value="Genomic_DNA"/>
</dbReference>
<comment type="subcellular location">
    <subcellularLocation>
        <location evidence="2">Nucleus</location>
    </subcellularLocation>
</comment>
<dbReference type="AlphaFoldDB" id="A0AAW0ANY9"/>
<dbReference type="Proteomes" id="UP001362999">
    <property type="component" value="Unassembled WGS sequence"/>
</dbReference>
<keyword evidence="10" id="KW-0687">Ribonucleoprotein</keyword>
<evidence type="ECO:0000313" key="10">
    <source>
        <dbReference type="EMBL" id="KAK7014978.1"/>
    </source>
</evidence>
<dbReference type="GO" id="GO:0071011">
    <property type="term" value="C:precatalytic spliceosome"/>
    <property type="evidence" value="ECO:0007669"/>
    <property type="project" value="TreeGrafter"/>
</dbReference>